<gene>
    <name evidence="1" type="ORF">PHLCEN_2v2039</name>
</gene>
<evidence type="ECO:0000313" key="2">
    <source>
        <dbReference type="Proteomes" id="UP000186601"/>
    </source>
</evidence>
<keyword evidence="2" id="KW-1185">Reference proteome</keyword>
<proteinExistence type="predicted"/>
<organism evidence="1 2">
    <name type="scientific">Hermanssonia centrifuga</name>
    <dbReference type="NCBI Taxonomy" id="98765"/>
    <lineage>
        <taxon>Eukaryota</taxon>
        <taxon>Fungi</taxon>
        <taxon>Dikarya</taxon>
        <taxon>Basidiomycota</taxon>
        <taxon>Agaricomycotina</taxon>
        <taxon>Agaricomycetes</taxon>
        <taxon>Polyporales</taxon>
        <taxon>Meruliaceae</taxon>
        <taxon>Hermanssonia</taxon>
    </lineage>
</organism>
<accession>A0A2R6RQ88</accession>
<protein>
    <submittedName>
        <fullName evidence="1">Uncharacterized protein</fullName>
    </submittedName>
</protein>
<dbReference type="Proteomes" id="UP000186601">
    <property type="component" value="Unassembled WGS sequence"/>
</dbReference>
<reference evidence="1 2" key="1">
    <citation type="submission" date="2018-02" db="EMBL/GenBank/DDBJ databases">
        <title>Genome sequence of the basidiomycete white-rot fungus Phlebia centrifuga.</title>
        <authorList>
            <person name="Granchi Z."/>
            <person name="Peng M."/>
            <person name="de Vries R.P."/>
            <person name="Hilden K."/>
            <person name="Makela M.R."/>
            <person name="Grigoriev I."/>
            <person name="Riley R."/>
        </authorList>
    </citation>
    <scope>NUCLEOTIDE SEQUENCE [LARGE SCALE GENOMIC DNA]</scope>
    <source>
        <strain evidence="1 2">FBCC195</strain>
    </source>
</reference>
<evidence type="ECO:0000313" key="1">
    <source>
        <dbReference type="EMBL" id="PSS32201.1"/>
    </source>
</evidence>
<dbReference type="EMBL" id="MLYV02000188">
    <property type="protein sequence ID" value="PSS32201.1"/>
    <property type="molecule type" value="Genomic_DNA"/>
</dbReference>
<comment type="caution">
    <text evidence="1">The sequence shown here is derived from an EMBL/GenBank/DDBJ whole genome shotgun (WGS) entry which is preliminary data.</text>
</comment>
<name>A0A2R6RQ88_9APHY</name>
<dbReference type="AlphaFoldDB" id="A0A2R6RQ88"/>
<sequence>MGPSLKHLEIEIAPGPIREGATVTPKSPIKASTKAQNRYFVQVQSVQNVPL</sequence>